<protein>
    <recommendedName>
        <fullName evidence="5">PiggyBac transposable element-derived protein domain-containing protein</fullName>
    </recommendedName>
</protein>
<accession>A0AAV0XV26</accession>
<organism evidence="3 4">
    <name type="scientific">Macrosiphum euphorbiae</name>
    <name type="common">potato aphid</name>
    <dbReference type="NCBI Taxonomy" id="13131"/>
    <lineage>
        <taxon>Eukaryota</taxon>
        <taxon>Metazoa</taxon>
        <taxon>Ecdysozoa</taxon>
        <taxon>Arthropoda</taxon>
        <taxon>Hexapoda</taxon>
        <taxon>Insecta</taxon>
        <taxon>Pterygota</taxon>
        <taxon>Neoptera</taxon>
        <taxon>Paraneoptera</taxon>
        <taxon>Hemiptera</taxon>
        <taxon>Sternorrhyncha</taxon>
        <taxon>Aphidomorpha</taxon>
        <taxon>Aphidoidea</taxon>
        <taxon>Aphididae</taxon>
        <taxon>Macrosiphini</taxon>
        <taxon>Macrosiphum</taxon>
    </lineage>
</organism>
<evidence type="ECO:0008006" key="5">
    <source>
        <dbReference type="Google" id="ProtNLM"/>
    </source>
</evidence>
<keyword evidence="2" id="KW-0472">Membrane</keyword>
<dbReference type="EMBL" id="CARXXK010001029">
    <property type="protein sequence ID" value="CAI6372390.1"/>
    <property type="molecule type" value="Genomic_DNA"/>
</dbReference>
<gene>
    <name evidence="3" type="ORF">MEUPH1_LOCUS26270</name>
</gene>
<name>A0AAV0XV26_9HEMI</name>
<evidence type="ECO:0000313" key="3">
    <source>
        <dbReference type="EMBL" id="CAI6372390.1"/>
    </source>
</evidence>
<evidence type="ECO:0000256" key="1">
    <source>
        <dbReference type="SAM" id="MobiDB-lite"/>
    </source>
</evidence>
<feature type="compositionally biased region" description="Acidic residues" evidence="1">
    <location>
        <begin position="30"/>
        <end position="41"/>
    </location>
</feature>
<proteinExistence type="predicted"/>
<sequence>MGNPMTDEELLRLLENSDDDFGLSSGTDLGEGDSGDDDFDPEWSLPISQPNNTVQQEEENISDVPIISSSGYTWSNRPPIVTHIPFSKSKGLKVFPQRNDPIGYFNLLFDDRLFELIVNETNKYAVEVFFIWIWGSIISNFYVERYKYTRNETFYWFTFSHLLKVNMM</sequence>
<reference evidence="3 4" key="1">
    <citation type="submission" date="2023-01" db="EMBL/GenBank/DDBJ databases">
        <authorList>
            <person name="Whitehead M."/>
        </authorList>
    </citation>
    <scope>NUCLEOTIDE SEQUENCE [LARGE SCALE GENOMIC DNA]</scope>
</reference>
<evidence type="ECO:0000313" key="4">
    <source>
        <dbReference type="Proteomes" id="UP001160148"/>
    </source>
</evidence>
<feature type="region of interest" description="Disordered" evidence="1">
    <location>
        <begin position="14"/>
        <end position="59"/>
    </location>
</feature>
<comment type="caution">
    <text evidence="3">The sequence shown here is derived from an EMBL/GenBank/DDBJ whole genome shotgun (WGS) entry which is preliminary data.</text>
</comment>
<keyword evidence="2" id="KW-0812">Transmembrane</keyword>
<feature type="transmembrane region" description="Helical" evidence="2">
    <location>
        <begin position="124"/>
        <end position="143"/>
    </location>
</feature>
<keyword evidence="4" id="KW-1185">Reference proteome</keyword>
<evidence type="ECO:0000256" key="2">
    <source>
        <dbReference type="SAM" id="Phobius"/>
    </source>
</evidence>
<keyword evidence="2" id="KW-1133">Transmembrane helix</keyword>
<dbReference type="Proteomes" id="UP001160148">
    <property type="component" value="Unassembled WGS sequence"/>
</dbReference>
<dbReference type="AlphaFoldDB" id="A0AAV0XV26"/>
<feature type="compositionally biased region" description="Polar residues" evidence="1">
    <location>
        <begin position="46"/>
        <end position="55"/>
    </location>
</feature>